<protein>
    <submittedName>
        <fullName evidence="2">Lysophospholipase, alpha-beta hydrolase superfamily</fullName>
    </submittedName>
</protein>
<dbReference type="Pfam" id="PF12697">
    <property type="entry name" value="Abhydrolase_6"/>
    <property type="match status" value="1"/>
</dbReference>
<evidence type="ECO:0000259" key="1">
    <source>
        <dbReference type="Pfam" id="PF12697"/>
    </source>
</evidence>
<dbReference type="Gene3D" id="3.40.50.1820">
    <property type="entry name" value="alpha/beta hydrolase"/>
    <property type="match status" value="1"/>
</dbReference>
<dbReference type="GO" id="GO:0016787">
    <property type="term" value="F:hydrolase activity"/>
    <property type="evidence" value="ECO:0007669"/>
    <property type="project" value="UniProtKB-KW"/>
</dbReference>
<sequence>MSKTIMLIHGAWLNAHSWEGFKARYETRGYTVIAPSWPLDDRSPAELRASPNPALAQVGINEIINHYDRLIRALPEPPILIGHSFGGTVTQHLLDRGLGVAGVVIDPAPTSGVLVGWQTIKSTFPVFLSWGSWSRVMTMSRRFFSTRFAQTVPSAQVDAMYDRYTVPTPGKIYWDGLVSAAGKIRWDNPNRAPLLLIGGGIDLIAQAKMTKAMFEKQKQAPSNTELKIYPNRSHWTCIQAGWEEVADFALDWAVKNARAPQGSAARVASHPGDRQILIE</sequence>
<dbReference type="InterPro" id="IPR029058">
    <property type="entry name" value="AB_hydrolase_fold"/>
</dbReference>
<dbReference type="SUPFAM" id="SSF53474">
    <property type="entry name" value="alpha/beta-Hydrolases"/>
    <property type="match status" value="1"/>
</dbReference>
<keyword evidence="3" id="KW-1185">Reference proteome</keyword>
<name>A0ABN8JKE5_9HYPH</name>
<organism evidence="2 3">
    <name type="scientific">Mesorhizobium ventifaucium</name>
    <dbReference type="NCBI Taxonomy" id="666020"/>
    <lineage>
        <taxon>Bacteria</taxon>
        <taxon>Pseudomonadati</taxon>
        <taxon>Pseudomonadota</taxon>
        <taxon>Alphaproteobacteria</taxon>
        <taxon>Hyphomicrobiales</taxon>
        <taxon>Phyllobacteriaceae</taxon>
        <taxon>Mesorhizobium</taxon>
    </lineage>
</organism>
<dbReference type="EMBL" id="CAKXZS010000012">
    <property type="protein sequence ID" value="CAH2398522.1"/>
    <property type="molecule type" value="Genomic_DNA"/>
</dbReference>
<evidence type="ECO:0000313" key="2">
    <source>
        <dbReference type="EMBL" id="CAH2398522.1"/>
    </source>
</evidence>
<dbReference type="Proteomes" id="UP001152604">
    <property type="component" value="Unassembled WGS sequence"/>
</dbReference>
<keyword evidence="2" id="KW-0378">Hydrolase</keyword>
<dbReference type="RefSeq" id="WP_254024650.1">
    <property type="nucleotide sequence ID" value="NZ_CAKXZS010000012.1"/>
</dbReference>
<evidence type="ECO:0000313" key="3">
    <source>
        <dbReference type="Proteomes" id="UP001152604"/>
    </source>
</evidence>
<dbReference type="InterPro" id="IPR000073">
    <property type="entry name" value="AB_hydrolase_1"/>
</dbReference>
<gene>
    <name evidence="2" type="ORF">MES4922_20147</name>
</gene>
<comment type="caution">
    <text evidence="2">The sequence shown here is derived from an EMBL/GenBank/DDBJ whole genome shotgun (WGS) entry which is preliminary data.</text>
</comment>
<reference evidence="2" key="1">
    <citation type="submission" date="2022-03" db="EMBL/GenBank/DDBJ databases">
        <authorList>
            <person name="Brunel B."/>
        </authorList>
    </citation>
    <scope>NUCLEOTIDE SEQUENCE</scope>
    <source>
        <strain evidence="2">STM4922sample</strain>
    </source>
</reference>
<proteinExistence type="predicted"/>
<accession>A0ABN8JKE5</accession>
<feature type="domain" description="AB hydrolase-1" evidence="1">
    <location>
        <begin position="6"/>
        <end position="247"/>
    </location>
</feature>